<dbReference type="Pfam" id="PF01341">
    <property type="entry name" value="Glyco_hydro_6"/>
    <property type="match status" value="1"/>
</dbReference>
<dbReference type="EC" id="3.2.1.-" evidence="11"/>
<dbReference type="InterPro" id="IPR036434">
    <property type="entry name" value="Beta_cellobiohydrolase_sf"/>
</dbReference>
<feature type="binding site" evidence="9">
    <location>
        <position position="232"/>
    </location>
    <ligand>
        <name>substrate</name>
    </ligand>
</feature>
<sequence>MLKSHRRKNTSWLRGGVAASAALALGAGLLASGSAASAEETAAGSEAQPRQAENPYEGAQVYVNPEWSEQAASSGGAAIADEPTAVWLDHRRAIEEGSAGENTMGLEDHLDEAVDQGADLIQIVVYNLPGRDCAALASNGELEPDEIDVYENDFIDPIAEIMDQEKYSDLDIATIIEIDSLPNLITNVGDRETATPECDEMLANGNYERGVAYALETLGEIPNVHNYIDIGHHGWLGWDDNFEPFADLVEGMLDEYGASAGDITGFAANVANYGALEEPYFDIDDQASDGPVRAQSSWIDYNNYIDELSYAQAYQELFSQRLGHEVGMIIDTSRNGWGGPDRPDGPGDLNATAEEYVDDSRIDRRIHTGNWCNQAGAGLGERPTAAPEPGIHAYSWIKPPGESDGASEEIENDEGKGFDEMCDPDYEGNPRNQYNPSGALPDAPLSGHWFQDQFDELLANAHPPVE</sequence>
<feature type="active site" description="Proton acceptor" evidence="8">
    <location>
        <position position="404"/>
    </location>
</feature>
<dbReference type="RefSeq" id="WP_123202951.1">
    <property type="nucleotide sequence ID" value="NZ_RJMB01000025.1"/>
</dbReference>
<evidence type="ECO:0000256" key="12">
    <source>
        <dbReference type="SAM" id="MobiDB-lite"/>
    </source>
</evidence>
<feature type="binding site" evidence="9">
    <location>
        <position position="87"/>
    </location>
    <ligand>
        <name>substrate</name>
    </ligand>
</feature>
<dbReference type="PANTHER" id="PTHR34876">
    <property type="match status" value="1"/>
</dbReference>
<comment type="caution">
    <text evidence="13">The sequence shown here is derived from an EMBL/GenBank/DDBJ whole genome shotgun (WGS) entry which is preliminary data.</text>
</comment>
<evidence type="ECO:0000256" key="1">
    <source>
        <dbReference type="ARBA" id="ARBA00022729"/>
    </source>
</evidence>
<gene>
    <name evidence="13" type="ORF">EFW17_19920</name>
</gene>
<evidence type="ECO:0000256" key="6">
    <source>
        <dbReference type="ARBA" id="ARBA00023295"/>
    </source>
</evidence>
<feature type="binding site" evidence="9">
    <location>
        <position position="371"/>
    </location>
    <ligand>
        <name>substrate</name>
    </ligand>
</feature>
<keyword evidence="14" id="KW-1185">Reference proteome</keyword>
<dbReference type="InterPro" id="IPR001524">
    <property type="entry name" value="Glyco_hydro_6_CS"/>
</dbReference>
<evidence type="ECO:0000256" key="4">
    <source>
        <dbReference type="ARBA" id="ARBA00023157"/>
    </source>
</evidence>
<keyword evidence="6 11" id="KW-0326">Glycosidase</keyword>
<dbReference type="Proteomes" id="UP000269198">
    <property type="component" value="Unassembled WGS sequence"/>
</dbReference>
<dbReference type="OrthoDB" id="309899at2"/>
<dbReference type="InterPro" id="IPR016288">
    <property type="entry name" value="Beta_cellobiohydrolase"/>
</dbReference>
<dbReference type="SUPFAM" id="SSF51989">
    <property type="entry name" value="Glycosyl hydrolases family 6, cellulases"/>
    <property type="match status" value="1"/>
</dbReference>
<evidence type="ECO:0000313" key="13">
    <source>
        <dbReference type="EMBL" id="RNL82186.1"/>
    </source>
</evidence>
<keyword evidence="4" id="KW-1015">Disulfide bond</keyword>
<evidence type="ECO:0000256" key="2">
    <source>
        <dbReference type="ARBA" id="ARBA00022801"/>
    </source>
</evidence>
<feature type="binding site" evidence="9">
    <location>
        <position position="272"/>
    </location>
    <ligand>
        <name>substrate</name>
    </ligand>
</feature>
<protein>
    <recommendedName>
        <fullName evidence="11">Glucanase</fullName>
        <ecNumber evidence="11">3.2.1.-</ecNumber>
    </recommendedName>
</protein>
<organism evidence="13 14">
    <name type="scientific">Halostreptopolyspora alba</name>
    <dbReference type="NCBI Taxonomy" id="2487137"/>
    <lineage>
        <taxon>Bacteria</taxon>
        <taxon>Bacillati</taxon>
        <taxon>Actinomycetota</taxon>
        <taxon>Actinomycetes</taxon>
        <taxon>Streptosporangiales</taxon>
        <taxon>Nocardiopsidaceae</taxon>
        <taxon>Halostreptopolyspora</taxon>
    </lineage>
</organism>
<feature type="binding site" evidence="9">
    <location>
        <position position="235"/>
    </location>
    <ligand>
        <name>substrate</name>
    </ligand>
</feature>
<dbReference type="PIRSF" id="PIRSF001100">
    <property type="entry name" value="Beta_cellobiohydrolase"/>
    <property type="match status" value="1"/>
</dbReference>
<name>A0A3N0E2Y4_9ACTN</name>
<evidence type="ECO:0000313" key="14">
    <source>
        <dbReference type="Proteomes" id="UP000269198"/>
    </source>
</evidence>
<dbReference type="GO" id="GO:0004553">
    <property type="term" value="F:hydrolase activity, hydrolyzing O-glycosyl compounds"/>
    <property type="evidence" value="ECO:0007669"/>
    <property type="project" value="InterPro"/>
</dbReference>
<evidence type="ECO:0000256" key="9">
    <source>
        <dbReference type="PIRSR" id="PIRSR001100-2"/>
    </source>
</evidence>
<evidence type="ECO:0000256" key="7">
    <source>
        <dbReference type="ARBA" id="ARBA00023326"/>
    </source>
</evidence>
<dbReference type="PRINTS" id="PR00733">
    <property type="entry name" value="GLHYDRLASE6"/>
</dbReference>
<keyword evidence="7 11" id="KW-0624">Polysaccharide degradation</keyword>
<feature type="region of interest" description="Disordered" evidence="12">
    <location>
        <begin position="398"/>
        <end position="447"/>
    </location>
</feature>
<evidence type="ECO:0000256" key="3">
    <source>
        <dbReference type="ARBA" id="ARBA00023001"/>
    </source>
</evidence>
<evidence type="ECO:0000256" key="10">
    <source>
        <dbReference type="PROSITE-ProRule" id="PRU10056"/>
    </source>
</evidence>
<feature type="active site" evidence="10">
    <location>
        <position position="132"/>
    </location>
</feature>
<dbReference type="AlphaFoldDB" id="A0A3N0E2Y4"/>
<keyword evidence="2 11" id="KW-0378">Hydrolase</keyword>
<dbReference type="PANTHER" id="PTHR34876:SF4">
    <property type="entry name" value="1,4-BETA-D-GLUCAN CELLOBIOHYDROLASE C-RELATED"/>
    <property type="match status" value="1"/>
</dbReference>
<keyword evidence="1 11" id="KW-0732">Signal</keyword>
<dbReference type="PROSITE" id="PS00655">
    <property type="entry name" value="GLYCOSYL_HYDROL_F6_1"/>
    <property type="match status" value="1"/>
</dbReference>
<dbReference type="Gene3D" id="3.20.20.40">
    <property type="entry name" value="1, 4-beta cellobiohydrolase"/>
    <property type="match status" value="1"/>
</dbReference>
<accession>A0A3N0E2Y4</accession>
<keyword evidence="5 11" id="KW-0119">Carbohydrate metabolism</keyword>
<reference evidence="13 14" key="1">
    <citation type="submission" date="2018-11" db="EMBL/GenBank/DDBJ databases">
        <title>The genome draft of YIM 96095.</title>
        <authorList>
            <person name="Tang S.-K."/>
            <person name="Chunyu W.-X."/>
            <person name="Feng Y.-Z."/>
        </authorList>
    </citation>
    <scope>NUCLEOTIDE SEQUENCE [LARGE SCALE GENOMIC DNA]</scope>
    <source>
        <strain evidence="13 14">YIM 96095</strain>
    </source>
</reference>
<feature type="signal peptide" evidence="11">
    <location>
        <begin position="1"/>
        <end position="38"/>
    </location>
</feature>
<feature type="binding site" evidence="9">
    <location>
        <position position="89"/>
    </location>
    <ligand>
        <name>substrate</name>
    </ligand>
</feature>
<dbReference type="GO" id="GO:0030245">
    <property type="term" value="P:cellulose catabolic process"/>
    <property type="evidence" value="ECO:0007669"/>
    <property type="project" value="UniProtKB-KW"/>
</dbReference>
<feature type="binding site" evidence="9">
    <location>
        <position position="402"/>
    </location>
    <ligand>
        <name>substrate</name>
    </ligand>
</feature>
<proteinExistence type="inferred from homology"/>
<feature type="chain" id="PRO_5017850330" description="Glucanase" evidence="11">
    <location>
        <begin position="39"/>
        <end position="466"/>
    </location>
</feature>
<comment type="similarity">
    <text evidence="11">Belongs to the glycosyl hydrolase family 6.</text>
</comment>
<dbReference type="EMBL" id="RJMB01000025">
    <property type="protein sequence ID" value="RNL82186.1"/>
    <property type="molecule type" value="Genomic_DNA"/>
</dbReference>
<evidence type="ECO:0000256" key="5">
    <source>
        <dbReference type="ARBA" id="ARBA00023277"/>
    </source>
</evidence>
<feature type="binding site" evidence="9">
    <location>
        <position position="398"/>
    </location>
    <ligand>
        <name>substrate</name>
    </ligand>
</feature>
<evidence type="ECO:0000256" key="11">
    <source>
        <dbReference type="RuleBase" id="RU361186"/>
    </source>
</evidence>
<keyword evidence="3 11" id="KW-0136">Cellulose degradation</keyword>
<evidence type="ECO:0000256" key="8">
    <source>
        <dbReference type="PIRSR" id="PIRSR001100-1"/>
    </source>
</evidence>
<feature type="active site" description="Proton donor" evidence="8">
    <location>
        <position position="179"/>
    </location>
</feature>